<protein>
    <recommendedName>
        <fullName evidence="2">NADAR domain-containing protein</fullName>
    </recommendedName>
</protein>
<dbReference type="Gene3D" id="1.10.357.40">
    <property type="entry name" value="YbiA-like"/>
    <property type="match status" value="1"/>
</dbReference>
<dbReference type="InterPro" id="IPR037238">
    <property type="entry name" value="YbiA-like_sf"/>
</dbReference>
<evidence type="ECO:0000259" key="2">
    <source>
        <dbReference type="Pfam" id="PF08719"/>
    </source>
</evidence>
<feature type="coiled-coil region" evidence="1">
    <location>
        <begin position="298"/>
        <end position="325"/>
    </location>
</feature>
<reference evidence="3" key="1">
    <citation type="journal article" date="2020" name="Nature">
        <title>Giant virus diversity and host interactions through global metagenomics.</title>
        <authorList>
            <person name="Schulz F."/>
            <person name="Roux S."/>
            <person name="Paez-Espino D."/>
            <person name="Jungbluth S."/>
            <person name="Walsh D.A."/>
            <person name="Denef V.J."/>
            <person name="McMahon K.D."/>
            <person name="Konstantinidis K.T."/>
            <person name="Eloe-Fadrosh E.A."/>
            <person name="Kyrpides N.C."/>
            <person name="Woyke T."/>
        </authorList>
    </citation>
    <scope>NUCLEOTIDE SEQUENCE</scope>
    <source>
        <strain evidence="3">GVMAG-M-3300023184-178</strain>
    </source>
</reference>
<dbReference type="SUPFAM" id="SSF143990">
    <property type="entry name" value="YbiA-like"/>
    <property type="match status" value="1"/>
</dbReference>
<dbReference type="Pfam" id="PF08719">
    <property type="entry name" value="NADAR"/>
    <property type="match status" value="1"/>
</dbReference>
<dbReference type="AlphaFoldDB" id="A0A6C0HVU8"/>
<organism evidence="3">
    <name type="scientific">viral metagenome</name>
    <dbReference type="NCBI Taxonomy" id="1070528"/>
    <lineage>
        <taxon>unclassified sequences</taxon>
        <taxon>metagenomes</taxon>
        <taxon>organismal metagenomes</taxon>
    </lineage>
</organism>
<dbReference type="InterPro" id="IPR012816">
    <property type="entry name" value="NADAR"/>
</dbReference>
<dbReference type="EMBL" id="MN740028">
    <property type="protein sequence ID" value="QHT84851.1"/>
    <property type="molecule type" value="Genomic_DNA"/>
</dbReference>
<feature type="domain" description="NADAR" evidence="2">
    <location>
        <begin position="572"/>
        <end position="685"/>
    </location>
</feature>
<dbReference type="Gene3D" id="3.90.70.80">
    <property type="match status" value="1"/>
</dbReference>
<sequence length="712" mass="82001">MVLSKLDKSISYHEIKSVAPDDNKEVELYEIEVKGVDIIIAVGNANKSFADKNITYFPVYLVKSNNKVIQIGVYELYSSDLKHYTDEEGSLEVDKLEPPLDEPLIYVFVTRNMLENLRLVPESTLSVLDKKKEKEEKKELGLEEEALGEEALEEEALGELDEELEEEALGELEGELKMKHGAEIVIPAARKDTFNAVKGIPIPGELKEEKKIDATRQKDKYKKESSKTWIEEFMKNNNYSITDNEANGDCLFATIRDAFAQIAQQTSVPKLRQKLSIEANDDIFMGYKNQYDMAATSVKKDTEMIKELEIQYKKFQELYNGTIDRNEKKKYVTAGDEIRERITRLSSEKQVSQLLVNEFKFMKNIDTLEKFKEKIRTCEFWGETWAISTLERILNIKFILLSSEAYKAKDLANVLNCGQLNDVILQSRGEFTPEFYIILDYTGDHYKLVGYKKKKIFTFNELPYDVRKLVVDKCMERNAGLFSLIPDFVRFKQHLSGGIEPVVPQFEELSESKIKGLYDDNIEFVFYKNSASKPLPGKGSGEKIEPLELVKEFAALRTFPEWRRKLDIFWVDLEHPFMLDGRRWASVEHYYQASKYKQNNPEFYMSFTLESGTPLSKDSEMAKAAGSGSGKFKGELLRPEEVKADSDFKGKRAEKAVYDAQYAKFNQNVELKKMLIETKNAKLAHYKKGKEPELAEDLMSIREKLRPKVSPL</sequence>
<keyword evidence="1" id="KW-0175">Coiled coil</keyword>
<proteinExistence type="predicted"/>
<dbReference type="CDD" id="cd15457">
    <property type="entry name" value="NADAR"/>
    <property type="match status" value="1"/>
</dbReference>
<evidence type="ECO:0000313" key="3">
    <source>
        <dbReference type="EMBL" id="QHT84851.1"/>
    </source>
</evidence>
<name>A0A6C0HVU8_9ZZZZ</name>
<evidence type="ECO:0000256" key="1">
    <source>
        <dbReference type="SAM" id="Coils"/>
    </source>
</evidence>
<accession>A0A6C0HVU8</accession>